<dbReference type="RefSeq" id="WP_005048241.1">
    <property type="nucleotide sequence ID" value="NZ_KB849780.1"/>
</dbReference>
<dbReference type="GeneID" id="92918829"/>
<proteinExistence type="predicted"/>
<name>A0ABN0K872_ACICA</name>
<keyword evidence="5" id="KW-1185">Reference proteome</keyword>
<reference evidence="4 5" key="1">
    <citation type="submission" date="2013-02" db="EMBL/GenBank/DDBJ databases">
        <title>The Genome Sequence of Acinetobacter calcoaceticus CIP 81.8.</title>
        <authorList>
            <consortium name="The Broad Institute Genome Sequencing Platform"/>
            <consortium name="The Broad Institute Genome Sequencing Center for Infectious Disease"/>
            <person name="Cerqueira G."/>
            <person name="Feldgarden M."/>
            <person name="Courvalin P."/>
            <person name="Perichon B."/>
            <person name="Grillot-Courvalin C."/>
            <person name="Clermont D."/>
            <person name="Rocha E."/>
            <person name="Yoon E.-J."/>
            <person name="Nemec A."/>
            <person name="Walker B."/>
            <person name="Young S.K."/>
            <person name="Zeng Q."/>
            <person name="Gargeya S."/>
            <person name="Fitzgerald M."/>
            <person name="Haas B."/>
            <person name="Abouelleil A."/>
            <person name="Alvarado L."/>
            <person name="Arachchi H.M."/>
            <person name="Berlin A.M."/>
            <person name="Chapman S.B."/>
            <person name="Dewar J."/>
            <person name="Goldberg J."/>
            <person name="Griggs A."/>
            <person name="Gujja S."/>
            <person name="Hansen M."/>
            <person name="Howarth C."/>
            <person name="Imamovic A."/>
            <person name="Larimer J."/>
            <person name="McCowan C."/>
            <person name="Murphy C."/>
            <person name="Neiman D."/>
            <person name="Pearson M."/>
            <person name="Priest M."/>
            <person name="Roberts A."/>
            <person name="Saif S."/>
            <person name="Shea T."/>
            <person name="Sisk P."/>
            <person name="Sykes S."/>
            <person name="Wortman J."/>
            <person name="Nusbaum C."/>
            <person name="Birren B."/>
        </authorList>
    </citation>
    <scope>NUCLEOTIDE SEQUENCE [LARGE SCALE GENOMIC DNA]</scope>
    <source>
        <strain evidence="4 5">CIP 81.8</strain>
    </source>
</reference>
<feature type="domain" description="Putative Flp pilus-assembly TadG-like N-terminal" evidence="3">
    <location>
        <begin position="6"/>
        <end position="52"/>
    </location>
</feature>
<protein>
    <recommendedName>
        <fullName evidence="3">Putative Flp pilus-assembly TadG-like N-terminal domain-containing protein</fullName>
    </recommendedName>
</protein>
<keyword evidence="2" id="KW-0812">Transmembrane</keyword>
<dbReference type="Pfam" id="PF13400">
    <property type="entry name" value="Tad"/>
    <property type="match status" value="1"/>
</dbReference>
<dbReference type="Proteomes" id="UP000013024">
    <property type="component" value="Unassembled WGS sequence"/>
</dbReference>
<evidence type="ECO:0000313" key="5">
    <source>
        <dbReference type="Proteomes" id="UP000013024"/>
    </source>
</evidence>
<dbReference type="InterPro" id="IPR028087">
    <property type="entry name" value="Tad_N"/>
</dbReference>
<evidence type="ECO:0000256" key="1">
    <source>
        <dbReference type="SAM" id="MobiDB-lite"/>
    </source>
</evidence>
<comment type="caution">
    <text evidence="4">The sequence shown here is derived from an EMBL/GenBank/DDBJ whole genome shotgun (WGS) entry which is preliminary data.</text>
</comment>
<feature type="compositionally biased region" description="Low complexity" evidence="1">
    <location>
        <begin position="293"/>
        <end position="302"/>
    </location>
</feature>
<gene>
    <name evidence="4" type="ORF">F936_02807</name>
</gene>
<feature type="transmembrane region" description="Helical" evidence="2">
    <location>
        <begin position="12"/>
        <end position="33"/>
    </location>
</feature>
<accession>A0ABN0K872</accession>
<keyword evidence="2" id="KW-1133">Transmembrane helix</keyword>
<evidence type="ECO:0000256" key="2">
    <source>
        <dbReference type="SAM" id="Phobius"/>
    </source>
</evidence>
<feature type="region of interest" description="Disordered" evidence="1">
    <location>
        <begin position="285"/>
        <end position="324"/>
    </location>
</feature>
<dbReference type="EMBL" id="APQI01000004">
    <property type="protein sequence ID" value="ENV99721.1"/>
    <property type="molecule type" value="Genomic_DNA"/>
</dbReference>
<evidence type="ECO:0000259" key="3">
    <source>
        <dbReference type="Pfam" id="PF13400"/>
    </source>
</evidence>
<sequence length="454" mass="51051">MKHQSGQSTMLMLIVSLILMLTVTFVFNTAQLLSERQQAKMLADQAAYATATRQARLLNINAYINRTQIANQLAIAQGVSTASWAKYAAKTSDNISTATYWFPPVSAVFSKIGTGLDYFADYIGPYIEGYGIEVRALESAQAALNLVSNTTVLNTPREFAELTQKDRSEYDVRLVMSASTFPAQIMKQYVENERQRMADVVLSSADPFITNRSKNHILPKLILAPGGWDEYRIHKAGGTELVQLDEWKGIDTLSIHHYYKVIKRWKVRKRHDEIPIGWGSALGSQLGEDQARSSGSYGGASSTNPRARDYSEGNTPQWDVRDNGGEMTGVGIPKFYELKDLNNKEMNFPFVISVKKSRNKLETVNRNSNLRMSPNFAVLDNYDELEGGKLRNGDMQAITQAEVYFQRPWELEVVGNQINHEYGSLFSPYWKVRLSDDIDVSKRALVTAEAAWLN</sequence>
<evidence type="ECO:0000313" key="4">
    <source>
        <dbReference type="EMBL" id="ENV99721.1"/>
    </source>
</evidence>
<keyword evidence="2" id="KW-0472">Membrane</keyword>
<organism evidence="4 5">
    <name type="scientific">Acinetobacter calcoaceticus DSM 30006 = CIP 81.8</name>
    <dbReference type="NCBI Taxonomy" id="981331"/>
    <lineage>
        <taxon>Bacteria</taxon>
        <taxon>Pseudomonadati</taxon>
        <taxon>Pseudomonadota</taxon>
        <taxon>Gammaproteobacteria</taxon>
        <taxon>Moraxellales</taxon>
        <taxon>Moraxellaceae</taxon>
        <taxon>Acinetobacter</taxon>
        <taxon>Acinetobacter calcoaceticus/baumannii complex</taxon>
    </lineage>
</organism>